<evidence type="ECO:0000313" key="3">
    <source>
        <dbReference type="Proteomes" id="UP000092714"/>
    </source>
</evidence>
<evidence type="ECO:0000259" key="1">
    <source>
        <dbReference type="Pfam" id="PF02698"/>
    </source>
</evidence>
<protein>
    <submittedName>
        <fullName evidence="2">SanA protein</fullName>
    </submittedName>
</protein>
<organism evidence="2 3">
    <name type="scientific">Clostridium paraputrificum</name>
    <dbReference type="NCBI Taxonomy" id="29363"/>
    <lineage>
        <taxon>Bacteria</taxon>
        <taxon>Bacillati</taxon>
        <taxon>Bacillota</taxon>
        <taxon>Clostridia</taxon>
        <taxon>Eubacteriales</taxon>
        <taxon>Clostridiaceae</taxon>
        <taxon>Clostridium</taxon>
    </lineage>
</organism>
<dbReference type="EMBL" id="MAPZ01000009">
    <property type="protein sequence ID" value="OBY12465.1"/>
    <property type="molecule type" value="Genomic_DNA"/>
</dbReference>
<dbReference type="RefSeq" id="WP_034867184.1">
    <property type="nucleotide sequence ID" value="NZ_JADPFS010000007.1"/>
</dbReference>
<evidence type="ECO:0000313" key="2">
    <source>
        <dbReference type="EMBL" id="OBY12465.1"/>
    </source>
</evidence>
<dbReference type="GO" id="GO:0005886">
    <property type="term" value="C:plasma membrane"/>
    <property type="evidence" value="ECO:0007669"/>
    <property type="project" value="TreeGrafter"/>
</dbReference>
<sequence length="217" mass="24310">MMVTFICILVIVLCGALVIINNVQAKGEKRIVTKDDIPEKVDAIIVLGAGVREDGTPSDILTDRLSTALDVLNLGVEGKLLLSGDHGREGYNEVGTMKDYILKNSDIKEKDIFLDHAGFSTYDSIYRAKDIFKVESAIIVTNEYHLPRALYLSEKLGIDAYGYTSDKREYYYMDAYKKREKIAQLKDFLFVNILKPKPKFLGDSIPVNTSDGRDTEG</sequence>
<dbReference type="Pfam" id="PF02698">
    <property type="entry name" value="DUF218"/>
    <property type="match status" value="1"/>
</dbReference>
<proteinExistence type="predicted"/>
<dbReference type="CDD" id="cd06259">
    <property type="entry name" value="YdcF-like"/>
    <property type="match status" value="1"/>
</dbReference>
<dbReference type="PANTHER" id="PTHR30336:SF6">
    <property type="entry name" value="INTEGRAL MEMBRANE PROTEIN"/>
    <property type="match status" value="1"/>
</dbReference>
<dbReference type="Proteomes" id="UP000092714">
    <property type="component" value="Unassembled WGS sequence"/>
</dbReference>
<feature type="domain" description="DUF218" evidence="1">
    <location>
        <begin position="42"/>
        <end position="161"/>
    </location>
</feature>
<comment type="caution">
    <text evidence="2">The sequence shown here is derived from an EMBL/GenBank/DDBJ whole genome shotgun (WGS) entry which is preliminary data.</text>
</comment>
<reference evidence="2 3" key="1">
    <citation type="submission" date="2016-06" db="EMBL/GenBank/DDBJ databases">
        <authorList>
            <person name="Kjaerup R.B."/>
            <person name="Dalgaard T.S."/>
            <person name="Juul-Madsen H.R."/>
        </authorList>
    </citation>
    <scope>NUCLEOTIDE SEQUENCE [LARGE SCALE GENOMIC DNA]</scope>
    <source>
        <strain evidence="2 3">373-A1</strain>
    </source>
</reference>
<dbReference type="InterPro" id="IPR051599">
    <property type="entry name" value="Cell_Envelope_Assoc"/>
</dbReference>
<gene>
    <name evidence="2" type="ORF">CP373A1_01790</name>
</gene>
<dbReference type="InterPro" id="IPR003848">
    <property type="entry name" value="DUF218"/>
</dbReference>
<accession>A0A174AWF3</accession>
<keyword evidence="3" id="KW-1185">Reference proteome</keyword>
<dbReference type="PANTHER" id="PTHR30336">
    <property type="entry name" value="INNER MEMBRANE PROTEIN, PROBABLE PERMEASE"/>
    <property type="match status" value="1"/>
</dbReference>
<dbReference type="eggNOG" id="COG2949">
    <property type="taxonomic scope" value="Bacteria"/>
</dbReference>
<name>A0A174AWF3_9CLOT</name>
<dbReference type="AlphaFoldDB" id="A0A174AWF3"/>